<evidence type="ECO:0000313" key="2">
    <source>
        <dbReference type="EMBL" id="MDQ0394282.1"/>
    </source>
</evidence>
<dbReference type="Proteomes" id="UP001237448">
    <property type="component" value="Unassembled WGS sequence"/>
</dbReference>
<reference evidence="2 3" key="1">
    <citation type="submission" date="2023-07" db="EMBL/GenBank/DDBJ databases">
        <title>Genomic Encyclopedia of Type Strains, Phase IV (KMG-IV): sequencing the most valuable type-strain genomes for metagenomic binning, comparative biology and taxonomic classification.</title>
        <authorList>
            <person name="Goeker M."/>
        </authorList>
    </citation>
    <scope>NUCLEOTIDE SEQUENCE [LARGE SCALE GENOMIC DNA]</scope>
    <source>
        <strain evidence="2 3">DSM 5896</strain>
    </source>
</reference>
<name>A0ABU0FI47_9HYPH</name>
<dbReference type="SUPFAM" id="SSF53067">
    <property type="entry name" value="Actin-like ATPase domain"/>
    <property type="match status" value="1"/>
</dbReference>
<gene>
    <name evidence="2" type="ORF">J3R73_004074</name>
</gene>
<evidence type="ECO:0000256" key="1">
    <source>
        <dbReference type="ARBA" id="ARBA00006479"/>
    </source>
</evidence>
<dbReference type="PANTHER" id="PTHR18964:SF149">
    <property type="entry name" value="BIFUNCTIONAL UDP-N-ACETYLGLUCOSAMINE 2-EPIMERASE_N-ACETYLMANNOSAMINE KINASE"/>
    <property type="match status" value="1"/>
</dbReference>
<dbReference type="InterPro" id="IPR000600">
    <property type="entry name" value="ROK"/>
</dbReference>
<dbReference type="EC" id="2.7.1.2" evidence="2"/>
<accession>A0ABU0FI47</accession>
<proteinExistence type="inferred from homology"/>
<dbReference type="RefSeq" id="WP_307431009.1">
    <property type="nucleotide sequence ID" value="NZ_JAUSVK010000001.1"/>
</dbReference>
<dbReference type="Pfam" id="PF00480">
    <property type="entry name" value="ROK"/>
    <property type="match status" value="1"/>
</dbReference>
<dbReference type="GO" id="GO:0004340">
    <property type="term" value="F:glucokinase activity"/>
    <property type="evidence" value="ECO:0007669"/>
    <property type="project" value="UniProtKB-EC"/>
</dbReference>
<comment type="similarity">
    <text evidence="1">Belongs to the ROK (NagC/XylR) family.</text>
</comment>
<evidence type="ECO:0000313" key="3">
    <source>
        <dbReference type="Proteomes" id="UP001237448"/>
    </source>
</evidence>
<organism evidence="2 3">
    <name type="scientific">Labrys monachus</name>
    <dbReference type="NCBI Taxonomy" id="217067"/>
    <lineage>
        <taxon>Bacteria</taxon>
        <taxon>Pseudomonadati</taxon>
        <taxon>Pseudomonadota</taxon>
        <taxon>Alphaproteobacteria</taxon>
        <taxon>Hyphomicrobiales</taxon>
        <taxon>Xanthobacteraceae</taxon>
        <taxon>Labrys</taxon>
    </lineage>
</organism>
<dbReference type="Gene3D" id="3.30.420.40">
    <property type="match status" value="2"/>
</dbReference>
<dbReference type="PROSITE" id="PS01125">
    <property type="entry name" value="ROK"/>
    <property type="match status" value="1"/>
</dbReference>
<protein>
    <submittedName>
        <fullName evidence="2">Glucokinase</fullName>
        <ecNumber evidence="2">2.7.1.2</ecNumber>
    </submittedName>
</protein>
<dbReference type="EMBL" id="JAUSVK010000001">
    <property type="protein sequence ID" value="MDQ0394282.1"/>
    <property type="molecule type" value="Genomic_DNA"/>
</dbReference>
<sequence length="306" mass="31400">MPPFPSPTAIGIDIGGTKLCAAWVDRTGAILEHRSEPTSRQPAMLAAQILSLLQQLDRPPVAAIGIGVPGRVAPDRRTVLSGGYVDLTGFDLAGRLEQACGRPVVLDNDCTMALLGEMAVGGARGEADVAMLTIGTGIGGALVLNGEIVRGKAGAGQFGHVTVASPGEPCACGRRGCVETTSSGSALRRWIAEAGLDPSTTAQELFEREARGDAAARQVLHAWIGPLRLAIDSIVAAVDPSLVLLGGGLGEAAHRALRRLPAASPWFQCRVEAAMLGDRAGVIGCALTALDGASLRGVPERAMQGP</sequence>
<dbReference type="InterPro" id="IPR043129">
    <property type="entry name" value="ATPase_NBD"/>
</dbReference>
<keyword evidence="2" id="KW-0808">Transferase</keyword>
<dbReference type="PANTHER" id="PTHR18964">
    <property type="entry name" value="ROK (REPRESSOR, ORF, KINASE) FAMILY"/>
    <property type="match status" value="1"/>
</dbReference>
<comment type="caution">
    <text evidence="2">The sequence shown here is derived from an EMBL/GenBank/DDBJ whole genome shotgun (WGS) entry which is preliminary data.</text>
</comment>
<keyword evidence="3" id="KW-1185">Reference proteome</keyword>
<dbReference type="InterPro" id="IPR049874">
    <property type="entry name" value="ROK_cs"/>
</dbReference>